<evidence type="ECO:0000256" key="2">
    <source>
        <dbReference type="SAM" id="Phobius"/>
    </source>
</evidence>
<name>A0A0G4FII7_VITBC</name>
<dbReference type="AlphaFoldDB" id="A0A0G4FII7"/>
<organism evidence="3 4">
    <name type="scientific">Vitrella brassicaformis (strain CCMP3155)</name>
    <dbReference type="NCBI Taxonomy" id="1169540"/>
    <lineage>
        <taxon>Eukaryota</taxon>
        <taxon>Sar</taxon>
        <taxon>Alveolata</taxon>
        <taxon>Colpodellida</taxon>
        <taxon>Vitrellaceae</taxon>
        <taxon>Vitrella</taxon>
    </lineage>
</organism>
<dbReference type="Proteomes" id="UP000041254">
    <property type="component" value="Unassembled WGS sequence"/>
</dbReference>
<feature type="transmembrane region" description="Helical" evidence="2">
    <location>
        <begin position="53"/>
        <end position="72"/>
    </location>
</feature>
<dbReference type="InParanoid" id="A0A0G4FII7"/>
<evidence type="ECO:0000256" key="1">
    <source>
        <dbReference type="SAM" id="MobiDB-lite"/>
    </source>
</evidence>
<protein>
    <submittedName>
        <fullName evidence="3">Uncharacterized protein</fullName>
    </submittedName>
</protein>
<keyword evidence="4" id="KW-1185">Reference proteome</keyword>
<keyword evidence="2" id="KW-0472">Membrane</keyword>
<dbReference type="VEuPathDB" id="CryptoDB:Vbra_5866"/>
<accession>A0A0G4FII7</accession>
<evidence type="ECO:0000313" key="3">
    <source>
        <dbReference type="EMBL" id="CEM13100.1"/>
    </source>
</evidence>
<feature type="region of interest" description="Disordered" evidence="1">
    <location>
        <begin position="173"/>
        <end position="200"/>
    </location>
</feature>
<proteinExistence type="predicted"/>
<keyword evidence="2" id="KW-0812">Transmembrane</keyword>
<feature type="transmembrane region" description="Helical" evidence="2">
    <location>
        <begin position="28"/>
        <end position="46"/>
    </location>
</feature>
<keyword evidence="2" id="KW-1133">Transmembrane helix</keyword>
<feature type="transmembrane region" description="Helical" evidence="2">
    <location>
        <begin position="78"/>
        <end position="101"/>
    </location>
</feature>
<sequence length="400" mass="43223">MGAKVARLAHATTEGVKPPAARRKEFALSWQLHGFLMGAHIVFCVYGFCGRNYAIGVLGLIAALAGSMPYIQPYTRSFLVASAVDCLVWVLLAAAASSNFFSKDPRMKDGREVLVGVGQLICTFVWFISILIHGALSHPAAVHLFGEHATATAKGCQGSSPLNAALSIRQASSATKKGRASATTSTGSSGHSQDHNHSSSSNVVVVNVMQQPRPHSQAAPFASLMPVQYGQPTRATVVDEEPNKEPEGGEEFQQQPAAEDQQQQEGPPLPALPALHACSVTSSIPSYQEEENRDKADINQHRMAKGSTFITETAPQHVSVPLTFAASSYAPQFAVPTEEDGEGVGMVAVRETVSYTHRPRQMHQGGGRGYYFYSPVANTRMRRRWCFLQLTWGRVGVENF</sequence>
<dbReference type="EMBL" id="CDMY01000443">
    <property type="protein sequence ID" value="CEM13100.1"/>
    <property type="molecule type" value="Genomic_DNA"/>
</dbReference>
<feature type="region of interest" description="Disordered" evidence="1">
    <location>
        <begin position="234"/>
        <end position="273"/>
    </location>
</feature>
<feature type="compositionally biased region" description="Low complexity" evidence="1">
    <location>
        <begin position="180"/>
        <end position="191"/>
    </location>
</feature>
<gene>
    <name evidence="3" type="ORF">Vbra_5866</name>
</gene>
<feature type="compositionally biased region" description="Low complexity" evidence="1">
    <location>
        <begin position="251"/>
        <end position="265"/>
    </location>
</feature>
<reference evidence="3 4" key="1">
    <citation type="submission" date="2014-11" db="EMBL/GenBank/DDBJ databases">
        <authorList>
            <person name="Zhu J."/>
            <person name="Qi W."/>
            <person name="Song R."/>
        </authorList>
    </citation>
    <scope>NUCLEOTIDE SEQUENCE [LARGE SCALE GENOMIC DNA]</scope>
</reference>
<evidence type="ECO:0000313" key="4">
    <source>
        <dbReference type="Proteomes" id="UP000041254"/>
    </source>
</evidence>
<feature type="transmembrane region" description="Helical" evidence="2">
    <location>
        <begin position="113"/>
        <end position="136"/>
    </location>
</feature>